<organism evidence="2 3">
    <name type="scientific">Heterodera trifolii</name>
    <dbReference type="NCBI Taxonomy" id="157864"/>
    <lineage>
        <taxon>Eukaryota</taxon>
        <taxon>Metazoa</taxon>
        <taxon>Ecdysozoa</taxon>
        <taxon>Nematoda</taxon>
        <taxon>Chromadorea</taxon>
        <taxon>Rhabditida</taxon>
        <taxon>Tylenchina</taxon>
        <taxon>Tylenchomorpha</taxon>
        <taxon>Tylenchoidea</taxon>
        <taxon>Heteroderidae</taxon>
        <taxon>Heteroderinae</taxon>
        <taxon>Heterodera</taxon>
    </lineage>
</organism>
<dbReference type="Proteomes" id="UP001620626">
    <property type="component" value="Unassembled WGS sequence"/>
</dbReference>
<sequence length="192" mass="21912">MIFSGKYQWNDWGGYMASFTEQICSKEYEKIAKQKYLMDIKQELPNDIAMKCKSALGSESEMIREEERECFNDKCGAVFCSAKNGTIQWNEWDCFNVSLKERICAKDKARVVGQERGRHNLKRYVDWNCTCLFGEMWSDMTNAYFVPQAVTPADCECASIRHGVGMALLVVGLIIGLLSLFRSNILGQLNPN</sequence>
<keyword evidence="1" id="KW-1133">Transmembrane helix</keyword>
<keyword evidence="1" id="KW-0472">Membrane</keyword>
<keyword evidence="3" id="KW-1185">Reference proteome</keyword>
<keyword evidence="1" id="KW-0812">Transmembrane</keyword>
<evidence type="ECO:0000313" key="3">
    <source>
        <dbReference type="Proteomes" id="UP001620626"/>
    </source>
</evidence>
<proteinExistence type="predicted"/>
<gene>
    <name evidence="2" type="ORF">niasHT_027701</name>
</gene>
<dbReference type="EMBL" id="JBICBT010000792">
    <property type="protein sequence ID" value="KAL3100296.1"/>
    <property type="molecule type" value="Genomic_DNA"/>
</dbReference>
<name>A0ABD2KBR3_9BILA</name>
<evidence type="ECO:0000313" key="2">
    <source>
        <dbReference type="EMBL" id="KAL3100296.1"/>
    </source>
</evidence>
<accession>A0ABD2KBR3</accession>
<feature type="transmembrane region" description="Helical" evidence="1">
    <location>
        <begin position="163"/>
        <end position="181"/>
    </location>
</feature>
<protein>
    <submittedName>
        <fullName evidence="2">Uncharacterized protein</fullName>
    </submittedName>
</protein>
<dbReference type="AlphaFoldDB" id="A0ABD2KBR3"/>
<comment type="caution">
    <text evidence="2">The sequence shown here is derived from an EMBL/GenBank/DDBJ whole genome shotgun (WGS) entry which is preliminary data.</text>
</comment>
<evidence type="ECO:0000256" key="1">
    <source>
        <dbReference type="SAM" id="Phobius"/>
    </source>
</evidence>
<reference evidence="2 3" key="1">
    <citation type="submission" date="2024-10" db="EMBL/GenBank/DDBJ databases">
        <authorList>
            <person name="Kim D."/>
        </authorList>
    </citation>
    <scope>NUCLEOTIDE SEQUENCE [LARGE SCALE GENOMIC DNA]</scope>
    <source>
        <strain evidence="2">BH-2024</strain>
    </source>
</reference>